<sequence>MNSVFVRMAIYILSPLLTMLAGLLGGWGINYDAATHVLSINVEAVIAAAVAAAGLSGAVFARWGVR</sequence>
<accession>A0AAD3NWT9</accession>
<comment type="caution">
    <text evidence="2">The sequence shown here is derived from an EMBL/GenBank/DDBJ whole genome shotgun (WGS) entry which is preliminary data.</text>
</comment>
<reference evidence="2" key="1">
    <citation type="journal article" date="2014" name="Int. J. Syst. Evol. Microbiol.">
        <title>Complete genome sequence of Corynebacterium casei LMG S-19264T (=DSM 44701T), isolated from a smear-ripened cheese.</title>
        <authorList>
            <consortium name="US DOE Joint Genome Institute (JGI-PGF)"/>
            <person name="Walter F."/>
            <person name="Albersmeier A."/>
            <person name="Kalinowski J."/>
            <person name="Ruckert C."/>
        </authorList>
    </citation>
    <scope>NUCLEOTIDE SEQUENCE</scope>
    <source>
        <strain evidence="2">VKM B-2222</strain>
    </source>
</reference>
<keyword evidence="1" id="KW-0812">Transmembrane</keyword>
<keyword evidence="3" id="KW-1185">Reference proteome</keyword>
<keyword evidence="1" id="KW-0472">Membrane</keyword>
<reference evidence="2" key="2">
    <citation type="submission" date="2023-01" db="EMBL/GenBank/DDBJ databases">
        <authorList>
            <person name="Sun Q."/>
            <person name="Evtushenko L."/>
        </authorList>
    </citation>
    <scope>NUCLEOTIDE SEQUENCE</scope>
    <source>
        <strain evidence="2">VKM B-2222</strain>
    </source>
</reference>
<organism evidence="2 3">
    <name type="scientific">Paracoccus kondratievae</name>
    <dbReference type="NCBI Taxonomy" id="135740"/>
    <lineage>
        <taxon>Bacteria</taxon>
        <taxon>Pseudomonadati</taxon>
        <taxon>Pseudomonadota</taxon>
        <taxon>Alphaproteobacteria</taxon>
        <taxon>Rhodobacterales</taxon>
        <taxon>Paracoccaceae</taxon>
        <taxon>Paracoccus</taxon>
    </lineage>
</organism>
<dbReference type="AlphaFoldDB" id="A0AAD3NWT9"/>
<dbReference type="EMBL" id="BSFH01000016">
    <property type="protein sequence ID" value="GLK63352.1"/>
    <property type="molecule type" value="Genomic_DNA"/>
</dbReference>
<proteinExistence type="predicted"/>
<protein>
    <submittedName>
        <fullName evidence="2">Uncharacterized protein</fullName>
    </submittedName>
</protein>
<gene>
    <name evidence="2" type="ORF">GCM10017635_08220</name>
</gene>
<feature type="transmembrane region" description="Helical" evidence="1">
    <location>
        <begin position="44"/>
        <end position="65"/>
    </location>
</feature>
<evidence type="ECO:0000313" key="2">
    <source>
        <dbReference type="EMBL" id="GLK63352.1"/>
    </source>
</evidence>
<evidence type="ECO:0000313" key="3">
    <source>
        <dbReference type="Proteomes" id="UP001143349"/>
    </source>
</evidence>
<keyword evidence="1" id="KW-1133">Transmembrane helix</keyword>
<dbReference type="RefSeq" id="WP_271179244.1">
    <property type="nucleotide sequence ID" value="NZ_BSFH01000016.1"/>
</dbReference>
<dbReference type="Proteomes" id="UP001143349">
    <property type="component" value="Unassembled WGS sequence"/>
</dbReference>
<name>A0AAD3NWT9_9RHOB</name>
<evidence type="ECO:0000256" key="1">
    <source>
        <dbReference type="SAM" id="Phobius"/>
    </source>
</evidence>
<feature type="transmembrane region" description="Helical" evidence="1">
    <location>
        <begin position="9"/>
        <end position="29"/>
    </location>
</feature>